<protein>
    <submittedName>
        <fullName evidence="1">Uncharacterized protein</fullName>
    </submittedName>
</protein>
<dbReference type="Proteomes" id="UP000829685">
    <property type="component" value="Unassembled WGS sequence"/>
</dbReference>
<dbReference type="EMBL" id="JAFIMR010000021">
    <property type="protein sequence ID" value="KAI1865738.1"/>
    <property type="molecule type" value="Genomic_DNA"/>
</dbReference>
<evidence type="ECO:0000313" key="2">
    <source>
        <dbReference type="Proteomes" id="UP000829685"/>
    </source>
</evidence>
<organism evidence="1 2">
    <name type="scientific">Neoarthrinium moseri</name>
    <dbReference type="NCBI Taxonomy" id="1658444"/>
    <lineage>
        <taxon>Eukaryota</taxon>
        <taxon>Fungi</taxon>
        <taxon>Dikarya</taxon>
        <taxon>Ascomycota</taxon>
        <taxon>Pezizomycotina</taxon>
        <taxon>Sordariomycetes</taxon>
        <taxon>Xylariomycetidae</taxon>
        <taxon>Amphisphaeriales</taxon>
        <taxon>Apiosporaceae</taxon>
        <taxon>Neoarthrinium</taxon>
    </lineage>
</organism>
<comment type="caution">
    <text evidence="1">The sequence shown here is derived from an EMBL/GenBank/DDBJ whole genome shotgun (WGS) entry which is preliminary data.</text>
</comment>
<proteinExistence type="predicted"/>
<accession>A0A9Q0AMQ1</accession>
<reference evidence="1" key="1">
    <citation type="submission" date="2021-03" db="EMBL/GenBank/DDBJ databases">
        <title>Revisited historic fungal species revealed as producer of novel bioactive compounds through whole genome sequencing and comparative genomics.</title>
        <authorList>
            <person name="Vignolle G.A."/>
            <person name="Hochenegger N."/>
            <person name="Mach R.L."/>
            <person name="Mach-Aigner A.R."/>
            <person name="Javad Rahimi M."/>
            <person name="Salim K.A."/>
            <person name="Chan C.M."/>
            <person name="Lim L.B.L."/>
            <person name="Cai F."/>
            <person name="Druzhinina I.S."/>
            <person name="U'Ren J.M."/>
            <person name="Derntl C."/>
        </authorList>
    </citation>
    <scope>NUCLEOTIDE SEQUENCE</scope>
    <source>
        <strain evidence="1">TUCIM 5799</strain>
    </source>
</reference>
<name>A0A9Q0AMQ1_9PEZI</name>
<evidence type="ECO:0000313" key="1">
    <source>
        <dbReference type="EMBL" id="KAI1865738.1"/>
    </source>
</evidence>
<gene>
    <name evidence="1" type="ORF">JX265_008061</name>
</gene>
<dbReference type="AlphaFoldDB" id="A0A9Q0AMQ1"/>
<sequence length="218" mass="23873">MAPRPQLPRTDILIQPIDHSNNYKAFTNLGLFRISGVVPTVDELTAFNKAVLEGRAWTEPTVDERYISQGIHDVLQACLTAHGVLNGARENFVFKRSTRVFTSFELEDYDEKKAIKTTAELCVRAFKGVHEALKRKRAGSVASSDFLRMFITIGDWIEVTEGVKIVYMFALPGSSSNAAEVVTVDKPVMVFGVGEASDEAGLARIIQQALKGSAVPAA</sequence>
<keyword evidence="2" id="KW-1185">Reference proteome</keyword>